<proteinExistence type="predicted"/>
<accession>A0A8C5S3E8</accession>
<feature type="compositionally biased region" description="Acidic residues" evidence="1">
    <location>
        <begin position="46"/>
        <end position="60"/>
    </location>
</feature>
<feature type="region of interest" description="Disordered" evidence="1">
    <location>
        <begin position="1"/>
        <end position="240"/>
    </location>
</feature>
<organism evidence="2 3">
    <name type="scientific">Laticauda laticaudata</name>
    <name type="common">Blue-ringed sea krait</name>
    <name type="synonym">Blue-lipped sea krait</name>
    <dbReference type="NCBI Taxonomy" id="8630"/>
    <lineage>
        <taxon>Eukaryota</taxon>
        <taxon>Metazoa</taxon>
        <taxon>Chordata</taxon>
        <taxon>Craniata</taxon>
        <taxon>Vertebrata</taxon>
        <taxon>Euteleostomi</taxon>
        <taxon>Lepidosauria</taxon>
        <taxon>Squamata</taxon>
        <taxon>Bifurcata</taxon>
        <taxon>Unidentata</taxon>
        <taxon>Episquamata</taxon>
        <taxon>Toxicofera</taxon>
        <taxon>Serpentes</taxon>
        <taxon>Colubroidea</taxon>
        <taxon>Elapidae</taxon>
        <taxon>Laticaudinae</taxon>
        <taxon>Laticauda</taxon>
    </lineage>
</organism>
<dbReference type="Ensembl" id="ENSLLTT00000012654.1">
    <property type="protein sequence ID" value="ENSLLTP00000012180.1"/>
    <property type="gene ID" value="ENSLLTG00000009344.1"/>
</dbReference>
<protein>
    <submittedName>
        <fullName evidence="2">Uncharacterized protein</fullName>
    </submittedName>
</protein>
<feature type="compositionally biased region" description="Acidic residues" evidence="1">
    <location>
        <begin position="11"/>
        <end position="20"/>
    </location>
</feature>
<dbReference type="AlphaFoldDB" id="A0A8C5S3E8"/>
<feature type="compositionally biased region" description="Low complexity" evidence="1">
    <location>
        <begin position="154"/>
        <end position="166"/>
    </location>
</feature>
<feature type="compositionally biased region" description="Pro residues" evidence="1">
    <location>
        <begin position="195"/>
        <end position="209"/>
    </location>
</feature>
<keyword evidence="3" id="KW-1185">Reference proteome</keyword>
<feature type="compositionally biased region" description="Basic residues" evidence="1">
    <location>
        <begin position="109"/>
        <end position="120"/>
    </location>
</feature>
<sequence length="240" mass="25541">MAVTAGAVLVEEAEPQDVDEQPGGSDADDHQGLLDLMGLGEALDGFQEDGEAEGGQEDGVDQGAHHLGPHPTEGVLLGGAGALGEAHGHQGHHQSHHVGEHVEGVREHGQRRRQPAHHHLHHEEAESQRQHAQQAHPPPAGPSRSRPLARTLHAHAAGLRSHSAAAAREEESNPSRVRQPPVKSPLSTRRSLRSNPPPPPFPACLPPWPGLLLSRGPKGWLGSSRSTNRLSEPPRCLPSI</sequence>
<evidence type="ECO:0000313" key="3">
    <source>
        <dbReference type="Proteomes" id="UP000694406"/>
    </source>
</evidence>
<evidence type="ECO:0000313" key="2">
    <source>
        <dbReference type="Ensembl" id="ENSLLTP00000012180.1"/>
    </source>
</evidence>
<dbReference type="GeneTree" id="ENSGT01030000235236"/>
<name>A0A8C5S3E8_LATLA</name>
<reference evidence="2" key="2">
    <citation type="submission" date="2025-09" db="UniProtKB">
        <authorList>
            <consortium name="Ensembl"/>
        </authorList>
    </citation>
    <scope>IDENTIFICATION</scope>
</reference>
<evidence type="ECO:0000256" key="1">
    <source>
        <dbReference type="SAM" id="MobiDB-lite"/>
    </source>
</evidence>
<feature type="compositionally biased region" description="Basic and acidic residues" evidence="1">
    <location>
        <begin position="97"/>
        <end position="108"/>
    </location>
</feature>
<reference evidence="2" key="1">
    <citation type="submission" date="2025-08" db="UniProtKB">
        <authorList>
            <consortium name="Ensembl"/>
        </authorList>
    </citation>
    <scope>IDENTIFICATION</scope>
</reference>
<dbReference type="Proteomes" id="UP000694406">
    <property type="component" value="Unplaced"/>
</dbReference>